<organism evidence="4 5">
    <name type="scientific">Kurthia gibsonii</name>
    <dbReference type="NCBI Taxonomy" id="33946"/>
    <lineage>
        <taxon>Bacteria</taxon>
        <taxon>Bacillati</taxon>
        <taxon>Bacillota</taxon>
        <taxon>Bacilli</taxon>
        <taxon>Bacillales</taxon>
        <taxon>Caryophanaceae</taxon>
        <taxon>Kurthia</taxon>
    </lineage>
</organism>
<keyword evidence="1 4" id="KW-0489">Methyltransferase</keyword>
<dbReference type="SUPFAM" id="SSF53335">
    <property type="entry name" value="S-adenosyl-L-methionine-dependent methyltransferases"/>
    <property type="match status" value="1"/>
</dbReference>
<dbReference type="Proteomes" id="UP001398420">
    <property type="component" value="Unassembled WGS sequence"/>
</dbReference>
<reference evidence="4 5" key="1">
    <citation type="submission" date="2024-04" db="EMBL/GenBank/DDBJ databases">
        <authorList>
            <person name="Wu Y.S."/>
            <person name="Zhang L."/>
        </authorList>
    </citation>
    <scope>NUCLEOTIDE SEQUENCE [LARGE SCALE GENOMIC DNA]</scope>
    <source>
        <strain evidence="4 5">KG-01</strain>
    </source>
</reference>
<dbReference type="Gene3D" id="3.40.50.150">
    <property type="entry name" value="Vaccinia Virus protein VP39"/>
    <property type="match status" value="1"/>
</dbReference>
<dbReference type="Pfam" id="PF01596">
    <property type="entry name" value="Methyltransf_3"/>
    <property type="match status" value="1"/>
</dbReference>
<accession>A0ABU9LL45</accession>
<comment type="caution">
    <text evidence="4">The sequence shown here is derived from an EMBL/GenBank/DDBJ whole genome shotgun (WGS) entry which is preliminary data.</text>
</comment>
<proteinExistence type="predicted"/>
<dbReference type="InterPro" id="IPR029063">
    <property type="entry name" value="SAM-dependent_MTases_sf"/>
</dbReference>
<dbReference type="EMBL" id="JBCEWA010000003">
    <property type="protein sequence ID" value="MEL5987743.1"/>
    <property type="molecule type" value="Genomic_DNA"/>
</dbReference>
<dbReference type="PANTHER" id="PTHR10509:SF14">
    <property type="entry name" value="CAFFEOYL-COA O-METHYLTRANSFERASE 3-RELATED"/>
    <property type="match status" value="1"/>
</dbReference>
<keyword evidence="2 4" id="KW-0808">Transferase</keyword>
<dbReference type="GO" id="GO:0032259">
    <property type="term" value="P:methylation"/>
    <property type="evidence" value="ECO:0007669"/>
    <property type="project" value="UniProtKB-KW"/>
</dbReference>
<evidence type="ECO:0000256" key="2">
    <source>
        <dbReference type="ARBA" id="ARBA00022679"/>
    </source>
</evidence>
<dbReference type="InterPro" id="IPR050362">
    <property type="entry name" value="Cation-dep_OMT"/>
</dbReference>
<sequence>MEGFQISKNIWEQVDEYFIEKLIPTDSTLDHALQTNKEYAIPEIDVSPTQGKLLYLLAKIKGAKNILEIGTLGGYSSIWLARSLPENGKLYTLEVDPEHAEVARCNIQYANCSNQVEVIVGEALDTLPIFKEKSISFDFIFIDADKQNNPQYLKWALALSNSGAVIVSDNVVRDGHIVDSSTNDDRVVGVQKFMDLLKQEPRIESTAIQTVGSKGYDGFVISRVK</sequence>
<evidence type="ECO:0000313" key="4">
    <source>
        <dbReference type="EMBL" id="MEL5987743.1"/>
    </source>
</evidence>
<dbReference type="InterPro" id="IPR002935">
    <property type="entry name" value="SAM_O-MeTrfase"/>
</dbReference>
<dbReference type="GO" id="GO:0008168">
    <property type="term" value="F:methyltransferase activity"/>
    <property type="evidence" value="ECO:0007669"/>
    <property type="project" value="UniProtKB-KW"/>
</dbReference>
<name>A0ABU9LL45_9BACL</name>
<gene>
    <name evidence="4" type="ORF">AAF454_04875</name>
</gene>
<evidence type="ECO:0000313" key="5">
    <source>
        <dbReference type="Proteomes" id="UP001398420"/>
    </source>
</evidence>
<evidence type="ECO:0000256" key="3">
    <source>
        <dbReference type="ARBA" id="ARBA00022691"/>
    </source>
</evidence>
<dbReference type="EC" id="2.1.1.-" evidence="4"/>
<protein>
    <submittedName>
        <fullName evidence="4">O-methyltransferase</fullName>
        <ecNumber evidence="4">2.1.1.-</ecNumber>
    </submittedName>
</protein>
<dbReference type="PANTHER" id="PTHR10509">
    <property type="entry name" value="O-METHYLTRANSFERASE-RELATED"/>
    <property type="match status" value="1"/>
</dbReference>
<keyword evidence="5" id="KW-1185">Reference proteome</keyword>
<evidence type="ECO:0000256" key="1">
    <source>
        <dbReference type="ARBA" id="ARBA00022603"/>
    </source>
</evidence>
<dbReference type="PROSITE" id="PS51682">
    <property type="entry name" value="SAM_OMT_I"/>
    <property type="match status" value="1"/>
</dbReference>
<dbReference type="CDD" id="cd02440">
    <property type="entry name" value="AdoMet_MTases"/>
    <property type="match status" value="1"/>
</dbReference>
<dbReference type="RefSeq" id="WP_087680877.1">
    <property type="nucleotide sequence ID" value="NZ_JBCEWA010000003.1"/>
</dbReference>
<keyword evidence="3" id="KW-0949">S-adenosyl-L-methionine</keyword>